<evidence type="ECO:0000313" key="1">
    <source>
        <dbReference type="EMBL" id="MFD2732554.1"/>
    </source>
</evidence>
<reference evidence="2" key="1">
    <citation type="journal article" date="2019" name="Int. J. Syst. Evol. Microbiol.">
        <title>The Global Catalogue of Microorganisms (GCM) 10K type strain sequencing project: providing services to taxonomists for standard genome sequencing and annotation.</title>
        <authorList>
            <consortium name="The Broad Institute Genomics Platform"/>
            <consortium name="The Broad Institute Genome Sequencing Center for Infectious Disease"/>
            <person name="Wu L."/>
            <person name="Ma J."/>
        </authorList>
    </citation>
    <scope>NUCLEOTIDE SEQUENCE [LARGE SCALE GENOMIC DNA]</scope>
    <source>
        <strain evidence="2">KCTC 42456</strain>
    </source>
</reference>
<dbReference type="RefSeq" id="WP_379040137.1">
    <property type="nucleotide sequence ID" value="NZ_JBHSKW010000001.1"/>
</dbReference>
<name>A0ABW5TUM3_9SPHI</name>
<proteinExistence type="predicted"/>
<protein>
    <recommendedName>
        <fullName evidence="3">VRR-NUC domain-containing protein</fullName>
    </recommendedName>
</protein>
<accession>A0ABW5TUM3</accession>
<evidence type="ECO:0000313" key="2">
    <source>
        <dbReference type="Proteomes" id="UP001597546"/>
    </source>
</evidence>
<dbReference type="Proteomes" id="UP001597546">
    <property type="component" value="Unassembled WGS sequence"/>
</dbReference>
<gene>
    <name evidence="1" type="ORF">ACFSSE_12670</name>
</gene>
<organism evidence="1 2">
    <name type="scientific">Pedobacter alpinus</name>
    <dbReference type="NCBI Taxonomy" id="1590643"/>
    <lineage>
        <taxon>Bacteria</taxon>
        <taxon>Pseudomonadati</taxon>
        <taxon>Bacteroidota</taxon>
        <taxon>Sphingobacteriia</taxon>
        <taxon>Sphingobacteriales</taxon>
        <taxon>Sphingobacteriaceae</taxon>
        <taxon>Pedobacter</taxon>
    </lineage>
</organism>
<keyword evidence="2" id="KW-1185">Reference proteome</keyword>
<sequence length="113" mass="12846">MTLAQYIDDINKRYQLGNATEHTFRGDLQQLIESLVLNVSTTNKPKRQCCGAPDNILTKKNIPVGFIEAKDIGDKDRKKRTLEFDDILHYQKIIVALSETNRLMKEIGEIGIA</sequence>
<comment type="caution">
    <text evidence="1">The sequence shown here is derived from an EMBL/GenBank/DDBJ whole genome shotgun (WGS) entry which is preliminary data.</text>
</comment>
<evidence type="ECO:0008006" key="3">
    <source>
        <dbReference type="Google" id="ProtNLM"/>
    </source>
</evidence>
<dbReference type="EMBL" id="JBHULV010000044">
    <property type="protein sequence ID" value="MFD2732554.1"/>
    <property type="molecule type" value="Genomic_DNA"/>
</dbReference>